<name>A0A6J4DYU0_9PSED</name>
<dbReference type="Proteomes" id="UP001054892">
    <property type="component" value="Unassembled WGS sequence"/>
</dbReference>
<dbReference type="Proteomes" id="UP000509383">
    <property type="component" value="Chromosome"/>
</dbReference>
<dbReference type="KEGG" id="ptw:TUM18999_08680"/>
<evidence type="ECO:0000313" key="3">
    <source>
        <dbReference type="Proteomes" id="UP000509383"/>
    </source>
</evidence>
<dbReference type="RefSeq" id="WP_173178866.1">
    <property type="nucleotide sequence ID" value="NZ_AP023189.1"/>
</dbReference>
<dbReference type="EMBL" id="BQKM01000014">
    <property type="protein sequence ID" value="GJN54943.1"/>
    <property type="molecule type" value="Genomic_DNA"/>
</dbReference>
<organism evidence="1 3">
    <name type="scientific">Pseudomonas tohonis</name>
    <dbReference type="NCBI Taxonomy" id="2725477"/>
    <lineage>
        <taxon>Bacteria</taxon>
        <taxon>Pseudomonadati</taxon>
        <taxon>Pseudomonadota</taxon>
        <taxon>Gammaproteobacteria</taxon>
        <taxon>Pseudomonadales</taxon>
        <taxon>Pseudomonadaceae</taxon>
        <taxon>Pseudomonas</taxon>
    </lineage>
</organism>
<dbReference type="AlphaFoldDB" id="A0A6J4DYU0"/>
<dbReference type="EMBL" id="AP023189">
    <property type="protein sequence ID" value="BCG22677.1"/>
    <property type="molecule type" value="Genomic_DNA"/>
</dbReference>
<sequence length="116" mass="12585">MLRIRGRIGDWPVDLTVEMDEEDWQRLGAQLQVGVEAPAAPPAAPAKAPKRSDALWDTALELLRNAGRIEGPRLLGELEALAGGAAAGKRLLVRLRHSEQVQLEMGGDAPVYVWKG</sequence>
<protein>
    <submittedName>
        <fullName evidence="1">Uncharacterized protein</fullName>
    </submittedName>
</protein>
<gene>
    <name evidence="1" type="ORF">TUM18999_08680</name>
    <name evidence="2" type="ORF">TUM20286_46950</name>
</gene>
<evidence type="ECO:0000313" key="1">
    <source>
        <dbReference type="EMBL" id="BCG22677.1"/>
    </source>
</evidence>
<accession>A0A6J4DYU0</accession>
<keyword evidence="4" id="KW-1185">Reference proteome</keyword>
<reference evidence="1 3" key="1">
    <citation type="submission" date="2020-05" db="EMBL/GenBank/DDBJ databases">
        <title>Characterization of novel class B3 metallo-beta-lactamase from novel Pseudomonas species.</title>
        <authorList>
            <person name="Yamada K."/>
            <person name="Aoki K."/>
            <person name="Ishii Y."/>
        </authorList>
    </citation>
    <scope>NUCLEOTIDE SEQUENCE [LARGE SCALE GENOMIC DNA]</scope>
    <source>
        <strain evidence="1 3">TUM18999</strain>
        <strain evidence="2 4">TUM20286</strain>
    </source>
</reference>
<evidence type="ECO:0000313" key="2">
    <source>
        <dbReference type="EMBL" id="GJN54943.1"/>
    </source>
</evidence>
<proteinExistence type="predicted"/>
<evidence type="ECO:0000313" key="4">
    <source>
        <dbReference type="Proteomes" id="UP001054892"/>
    </source>
</evidence>